<gene>
    <name evidence="11" type="ORF">EWM57_06345</name>
</gene>
<dbReference type="CDD" id="cd06225">
    <property type="entry name" value="HAMP"/>
    <property type="match status" value="1"/>
</dbReference>
<sequence length="502" mass="57114">MRLKLNTKIILGFGIALTMLLATSLTAYYSIQKLAFYTRMVEHTYETLRASSQISQHTRDGQMYVRSYLLLNDTTYQSMYQRSVRDGQLAAAQLERLTADNGPQQLRLDTLNRLVREERQLLGTWLQRPPSPTAARDLVQADRGRIEVLRRLIGRITREETMLLQQRNQGQAFYASVAPIAIVVSAILAIIIVLWLFFKISRELTANEQLQQELTLTNQDTARRIEIVEHLAAQVLDGDYTVKIKDKEKDSLGNLANLLNRMTQRLDESFGALENRNKELDQFAYVASHDLKAPLRGVTTIVKWIEDELATELSPQMHQYLDMMKGRLARLEDLINGLLAYARIGRTEQKTEEVDVRQLVSEVTDLVVPPDFKVELPDSLPTFFTDRLSLQQVFTNLFSNAVKYHHRGAGTITVRCQENRKDYEFTVADDGPGIAPAYHEKIFLMFQTLRDRNTAESTGIGLSIVKKIIDEQKGTMRVSSAEGQGAAFIFTWPKQPVTGKMA</sequence>
<dbReference type="RefSeq" id="WP_129920297.1">
    <property type="nucleotide sequence ID" value="NZ_SEWE01000009.1"/>
</dbReference>
<evidence type="ECO:0000259" key="9">
    <source>
        <dbReference type="PROSITE" id="PS50109"/>
    </source>
</evidence>
<dbReference type="SUPFAM" id="SSF47384">
    <property type="entry name" value="Homodimeric domain of signal transducing histidine kinase"/>
    <property type="match status" value="1"/>
</dbReference>
<dbReference type="Gene3D" id="6.10.340.10">
    <property type="match status" value="1"/>
</dbReference>
<comment type="caution">
    <text evidence="11">The sequence shown here is derived from an EMBL/GenBank/DDBJ whole genome shotgun (WGS) entry which is preliminary data.</text>
</comment>
<dbReference type="PROSITE" id="PS50109">
    <property type="entry name" value="HIS_KIN"/>
    <property type="match status" value="1"/>
</dbReference>
<comment type="catalytic activity">
    <reaction evidence="1">
        <text>ATP + protein L-histidine = ADP + protein N-phospho-L-histidine.</text>
        <dbReference type="EC" id="2.7.13.3"/>
    </reaction>
</comment>
<dbReference type="Pfam" id="PF00512">
    <property type="entry name" value="HisKA"/>
    <property type="match status" value="1"/>
</dbReference>
<protein>
    <recommendedName>
        <fullName evidence="3">histidine kinase</fullName>
        <ecNumber evidence="3">2.7.13.3</ecNumber>
    </recommendedName>
</protein>
<dbReference type="Gene3D" id="3.30.565.10">
    <property type="entry name" value="Histidine kinase-like ATPase, C-terminal domain"/>
    <property type="match status" value="1"/>
</dbReference>
<accession>A0A4Q5LDH5</accession>
<keyword evidence="8" id="KW-1133">Transmembrane helix</keyword>
<dbReference type="Pfam" id="PF02518">
    <property type="entry name" value="HATPase_c"/>
    <property type="match status" value="1"/>
</dbReference>
<dbReference type="InterPro" id="IPR003661">
    <property type="entry name" value="HisK_dim/P_dom"/>
</dbReference>
<dbReference type="Pfam" id="PF05227">
    <property type="entry name" value="CHASE3"/>
    <property type="match status" value="1"/>
</dbReference>
<evidence type="ECO:0000256" key="3">
    <source>
        <dbReference type="ARBA" id="ARBA00012438"/>
    </source>
</evidence>
<dbReference type="PROSITE" id="PS50885">
    <property type="entry name" value="HAMP"/>
    <property type="match status" value="1"/>
</dbReference>
<dbReference type="CDD" id="cd19410">
    <property type="entry name" value="HK9-like_sensor"/>
    <property type="match status" value="1"/>
</dbReference>
<dbReference type="PANTHER" id="PTHR43711:SF31">
    <property type="entry name" value="HISTIDINE KINASE"/>
    <property type="match status" value="1"/>
</dbReference>
<dbReference type="SMART" id="SM00387">
    <property type="entry name" value="HATPase_c"/>
    <property type="match status" value="1"/>
</dbReference>
<dbReference type="SMART" id="SM00388">
    <property type="entry name" value="HisKA"/>
    <property type="match status" value="1"/>
</dbReference>
<feature type="domain" description="Histidine kinase" evidence="9">
    <location>
        <begin position="286"/>
        <end position="496"/>
    </location>
</feature>
<comment type="subcellular location">
    <subcellularLocation>
        <location evidence="2">Membrane</location>
    </subcellularLocation>
</comment>
<keyword evidence="6" id="KW-0418">Kinase</keyword>
<proteinExistence type="predicted"/>
<dbReference type="Gene3D" id="1.10.287.130">
    <property type="match status" value="1"/>
</dbReference>
<evidence type="ECO:0000256" key="4">
    <source>
        <dbReference type="ARBA" id="ARBA00022553"/>
    </source>
</evidence>
<evidence type="ECO:0000313" key="11">
    <source>
        <dbReference type="EMBL" id="RYU81611.1"/>
    </source>
</evidence>
<evidence type="ECO:0000313" key="12">
    <source>
        <dbReference type="Proteomes" id="UP000294155"/>
    </source>
</evidence>
<dbReference type="Proteomes" id="UP000294155">
    <property type="component" value="Unassembled WGS sequence"/>
</dbReference>
<evidence type="ECO:0000256" key="5">
    <source>
        <dbReference type="ARBA" id="ARBA00022679"/>
    </source>
</evidence>
<dbReference type="GO" id="GO:0000155">
    <property type="term" value="F:phosphorelay sensor kinase activity"/>
    <property type="evidence" value="ECO:0007669"/>
    <property type="project" value="InterPro"/>
</dbReference>
<dbReference type="InterPro" id="IPR004358">
    <property type="entry name" value="Sig_transdc_His_kin-like_C"/>
</dbReference>
<reference evidence="11 12" key="1">
    <citation type="submission" date="2019-02" db="EMBL/GenBank/DDBJ databases">
        <title>Bacterial novel species isolated from soil.</title>
        <authorList>
            <person name="Jung H.-Y."/>
        </authorList>
    </citation>
    <scope>NUCLEOTIDE SEQUENCE [LARGE SCALE GENOMIC DNA]</scope>
    <source>
        <strain evidence="11 12">1-3-3-3</strain>
    </source>
</reference>
<dbReference type="InterPro" id="IPR036890">
    <property type="entry name" value="HATPase_C_sf"/>
</dbReference>
<dbReference type="InterPro" id="IPR003660">
    <property type="entry name" value="HAMP_dom"/>
</dbReference>
<keyword evidence="12" id="KW-1185">Reference proteome</keyword>
<dbReference type="EMBL" id="SEWE01000009">
    <property type="protein sequence ID" value="RYU81611.1"/>
    <property type="molecule type" value="Genomic_DNA"/>
</dbReference>
<evidence type="ECO:0000256" key="2">
    <source>
        <dbReference type="ARBA" id="ARBA00004370"/>
    </source>
</evidence>
<dbReference type="InterPro" id="IPR036097">
    <property type="entry name" value="HisK_dim/P_sf"/>
</dbReference>
<evidence type="ECO:0000256" key="1">
    <source>
        <dbReference type="ARBA" id="ARBA00000085"/>
    </source>
</evidence>
<keyword evidence="8" id="KW-0812">Transmembrane</keyword>
<evidence type="ECO:0000256" key="7">
    <source>
        <dbReference type="ARBA" id="ARBA00023012"/>
    </source>
</evidence>
<evidence type="ECO:0000256" key="6">
    <source>
        <dbReference type="ARBA" id="ARBA00022777"/>
    </source>
</evidence>
<keyword evidence="7" id="KW-0902">Two-component regulatory system</keyword>
<dbReference type="GO" id="GO:0016020">
    <property type="term" value="C:membrane"/>
    <property type="evidence" value="ECO:0007669"/>
    <property type="project" value="UniProtKB-SubCell"/>
</dbReference>
<dbReference type="InterPro" id="IPR005467">
    <property type="entry name" value="His_kinase_dom"/>
</dbReference>
<name>A0A4Q5LDH5_9BACT</name>
<dbReference type="InterPro" id="IPR050736">
    <property type="entry name" value="Sensor_HK_Regulatory"/>
</dbReference>
<keyword evidence="8" id="KW-0472">Membrane</keyword>
<evidence type="ECO:0000259" key="10">
    <source>
        <dbReference type="PROSITE" id="PS50885"/>
    </source>
</evidence>
<feature type="domain" description="HAMP" evidence="10">
    <location>
        <begin position="219"/>
        <end position="271"/>
    </location>
</feature>
<dbReference type="PANTHER" id="PTHR43711">
    <property type="entry name" value="TWO-COMPONENT HISTIDINE KINASE"/>
    <property type="match status" value="1"/>
</dbReference>
<dbReference type="EC" id="2.7.13.3" evidence="3"/>
<dbReference type="OrthoDB" id="9766459at2"/>
<keyword evidence="4" id="KW-0597">Phosphoprotein</keyword>
<keyword evidence="5" id="KW-0808">Transferase</keyword>
<dbReference type="PRINTS" id="PR00344">
    <property type="entry name" value="BCTRLSENSOR"/>
</dbReference>
<dbReference type="InterPro" id="IPR007891">
    <property type="entry name" value="CHASE3"/>
</dbReference>
<evidence type="ECO:0000256" key="8">
    <source>
        <dbReference type="SAM" id="Phobius"/>
    </source>
</evidence>
<dbReference type="InterPro" id="IPR003594">
    <property type="entry name" value="HATPase_dom"/>
</dbReference>
<dbReference type="SUPFAM" id="SSF55874">
    <property type="entry name" value="ATPase domain of HSP90 chaperone/DNA topoisomerase II/histidine kinase"/>
    <property type="match status" value="1"/>
</dbReference>
<dbReference type="SMART" id="SM00304">
    <property type="entry name" value="HAMP"/>
    <property type="match status" value="1"/>
</dbReference>
<feature type="transmembrane region" description="Helical" evidence="8">
    <location>
        <begin position="172"/>
        <end position="198"/>
    </location>
</feature>
<organism evidence="11 12">
    <name type="scientific">Hymenobacter persicinus</name>
    <dbReference type="NCBI Taxonomy" id="2025506"/>
    <lineage>
        <taxon>Bacteria</taxon>
        <taxon>Pseudomonadati</taxon>
        <taxon>Bacteroidota</taxon>
        <taxon>Cytophagia</taxon>
        <taxon>Cytophagales</taxon>
        <taxon>Hymenobacteraceae</taxon>
        <taxon>Hymenobacter</taxon>
    </lineage>
</organism>
<dbReference type="AlphaFoldDB" id="A0A4Q5LDH5"/>
<dbReference type="CDD" id="cd00082">
    <property type="entry name" value="HisKA"/>
    <property type="match status" value="1"/>
</dbReference>